<feature type="compositionally biased region" description="Pro residues" evidence="4">
    <location>
        <begin position="1195"/>
        <end position="1205"/>
    </location>
</feature>
<dbReference type="InterPro" id="IPR048491">
    <property type="entry name" value="XMAP215_CLASP_TOG"/>
</dbReference>
<dbReference type="Pfam" id="PF12348">
    <property type="entry name" value="CLASP_N"/>
    <property type="match status" value="1"/>
</dbReference>
<evidence type="ECO:0000256" key="1">
    <source>
        <dbReference type="ARBA" id="ARBA00004245"/>
    </source>
</evidence>
<sequence>MASKVQVAKFPLRDFNDPTFSVVWNMEEDDVAGQLTDDSFKKRVEVLEQLIITVKRNGGRLPYTDGESIFRSLGLALSDSNWEIRNKCIQLLQEIIPNLGDDIDTCMSLVLNKMLANIGDSKVTVRRMVVQALHAYMKHTRNLPALFDAIVNTGLENENPSVRREMVTALPMLLTRDFVSQDLGKIITSLAKKLLDTSVEDNLKDSSLSTLNKLEAMVGDRAFAAYLKNLSLPLQKYYLQLSGKHDSGYYNDTDSEYYNTMHHVGVLNGRNDSGRDYHAEENLEFGVVPSQILSRINEQKDFRTRAQAVEDLKSIIVNTSTHEVATSMMRHMNSFVQFLSNLLDDPNFKIINVTLEIMLNLVEKLDKSTKTFLGHLTSALLKRMGDNKIVIRQLVMNIVMKMMRYASPQAVISVLEENLQHRNSRVRQETINFIIAALLTFPRYEFDLPTICKAVGPTLTDVKRAVRQAALECFATLAQVMGSGQLQPLVSAVDQVELSTDGEGLMAAVQARLARKQLPKLTSDGLVEYTTQTPSSATVRSSTAQHDADTEWILAVGSSVSSTARTARSEFLELESVTTSARSTPMVGSDVSAPTPAPRRFMSAGRGRNKLPWEEDRDERFGPYGTLPNSAPNQVQRIVKSAKAVYTQEDAPPRPRQMWMGEGDQTPHMSPSPHHSYQQQQQYQQQHQHPRPADRQPPKRRTTVMALTSPEESENTGSYAQMYQQKLRRQQGATPRGIRPEDFKENGFNRQDQRTPRTFLDPISVDADDSNSTLSNSARADEDESPVPRRATIARGSATRRKVPPISPSSDYYDDTDSAYAPSDEGRSGMNGSLRTIRNSATKKRAEKIFERLDKSSVGSPPSSNADQLEESGVFSASSQHNDFSARKSSKKQEPKLVHTNSTNNLRGSGNTNINNKRNVSDNGVDSDVDSHGGYSHIHSKTSLGAGGPGGGGMVHLDYNPSSGVTFRENRNSDVQVVGRGYGDDASSSVSAPVGPTSTGPPGRLKDRRRFSNRGMFEPPSVSSDFGPGVVGGQAYDGRLDRRKMEVKAAPAGVVGVAVRSNADFSSSETSAANEDVEDEHNVTIPQSLKEKVAVKQQQRQEEDERRKVEKERKEREREEKREREKEEKLKRERERQQEKLKRLSSAESINSYEFLSISGSGSGTSINSTAQSSNSNTMVTSNTLSNTSSVKQINPPPKPQPPAVTPRKTLKTSNESVSTYPMPVSTSSTPMDSEDPADWKPFKDSDAAFRDMMKKMEQSDWEVKCEGINMLRRLCMHHPDVVAASLHPIVLAICNEAKNLRSQVSRLGITAIGDMFANLRKGMDPEVDITTKTLLAKSGETNQFIKEDVDKALCQMVDNVTPQRALLALIGGGATHKNVQIRKLTAQFLVDLVEKMGSGRILSGVKDITDRVLPTAAQFAMDGSQETRYYGRKILYILMSHQDFDRMLTKYLPANTLRNIQDIVDNLKQKGLGERPSELSSARSRRSGQGSRSNSSIRGGSASSSADSGFQQPRRRALMRTDEARMGEVKAMTDLMFANNWQERYEGLNSFLSMCETNPTLVSSQIIKIFDKFLPRLQDSNSKVNLHALKVMLQVTPMLRDSMSSVISMTVGAVAPNLSSKNKEIYTTAAEILEAFIENLELTMLIQPFANQAINATARSKADMVLRVAYLVEKVYPRKQKPVVLHVLPLLWHLMGSMNASGAAIHGGNVDLRQATVTLARKLYECMGPGLLEKASAEPSNSQRQIQLLQSLIEDA</sequence>
<feature type="region of interest" description="Disordered" evidence="4">
    <location>
        <begin position="582"/>
        <end position="701"/>
    </location>
</feature>
<dbReference type="GO" id="GO:0000226">
    <property type="term" value="P:microtubule cytoskeleton organization"/>
    <property type="evidence" value="ECO:0007669"/>
    <property type="project" value="TreeGrafter"/>
</dbReference>
<feature type="compositionally biased region" description="Basic and acidic residues" evidence="4">
    <location>
        <begin position="611"/>
        <end position="621"/>
    </location>
</feature>
<evidence type="ECO:0000313" key="7">
    <source>
        <dbReference type="Proteomes" id="UP000271974"/>
    </source>
</evidence>
<evidence type="ECO:0000313" key="6">
    <source>
        <dbReference type="EMBL" id="RUS73550.1"/>
    </source>
</evidence>
<feature type="region of interest" description="Disordered" evidence="4">
    <location>
        <begin position="983"/>
        <end position="1009"/>
    </location>
</feature>
<keyword evidence="7" id="KW-1185">Reference proteome</keyword>
<dbReference type="InterPro" id="IPR024395">
    <property type="entry name" value="CLASP_N_dom"/>
</dbReference>
<feature type="compositionally biased region" description="Low complexity" evidence="4">
    <location>
        <begin position="1159"/>
        <end position="1190"/>
    </location>
</feature>
<reference evidence="6 7" key="1">
    <citation type="submission" date="2019-01" db="EMBL/GenBank/DDBJ databases">
        <title>A draft genome assembly of the solar-powered sea slug Elysia chlorotica.</title>
        <authorList>
            <person name="Cai H."/>
            <person name="Li Q."/>
            <person name="Fang X."/>
            <person name="Li J."/>
            <person name="Curtis N.E."/>
            <person name="Altenburger A."/>
            <person name="Shibata T."/>
            <person name="Feng M."/>
            <person name="Maeda T."/>
            <person name="Schwartz J.A."/>
            <person name="Shigenobu S."/>
            <person name="Lundholm N."/>
            <person name="Nishiyama T."/>
            <person name="Yang H."/>
            <person name="Hasebe M."/>
            <person name="Li S."/>
            <person name="Pierce S.K."/>
            <person name="Wang J."/>
        </authorList>
    </citation>
    <scope>NUCLEOTIDE SEQUENCE [LARGE SCALE GENOMIC DNA]</scope>
    <source>
        <strain evidence="6">EC2010</strain>
        <tissue evidence="6">Whole organism of an adult</tissue>
    </source>
</reference>
<dbReference type="GO" id="GO:0005929">
    <property type="term" value="C:cilium"/>
    <property type="evidence" value="ECO:0007669"/>
    <property type="project" value="TreeGrafter"/>
</dbReference>
<keyword evidence="3" id="KW-0206">Cytoskeleton</keyword>
<comment type="caution">
    <text evidence="6">The sequence shown here is derived from an EMBL/GenBank/DDBJ whole genome shotgun (WGS) entry which is preliminary data.</text>
</comment>
<dbReference type="STRING" id="188477.A0A433SW84"/>
<evidence type="ECO:0000259" key="5">
    <source>
        <dbReference type="SMART" id="SM01349"/>
    </source>
</evidence>
<comment type="subcellular location">
    <subcellularLocation>
        <location evidence="1">Cytoplasm</location>
        <location evidence="1">Cytoskeleton</location>
    </subcellularLocation>
</comment>
<feature type="compositionally biased region" description="Polar residues" evidence="4">
    <location>
        <begin position="830"/>
        <end position="840"/>
    </location>
</feature>
<dbReference type="PANTHER" id="PTHR21567">
    <property type="entry name" value="CLASP"/>
    <property type="match status" value="1"/>
</dbReference>
<feature type="compositionally biased region" description="Polar residues" evidence="4">
    <location>
        <begin position="986"/>
        <end position="1000"/>
    </location>
</feature>
<evidence type="ECO:0000256" key="3">
    <source>
        <dbReference type="ARBA" id="ARBA00023212"/>
    </source>
</evidence>
<feature type="region of interest" description="Disordered" evidence="4">
    <location>
        <begin position="725"/>
        <end position="934"/>
    </location>
</feature>
<dbReference type="OrthoDB" id="63891at2759"/>
<feature type="domain" description="TOG" evidence="5">
    <location>
        <begin position="276"/>
        <end position="515"/>
    </location>
</feature>
<dbReference type="GO" id="GO:0008017">
    <property type="term" value="F:microtubule binding"/>
    <property type="evidence" value="ECO:0007669"/>
    <property type="project" value="TreeGrafter"/>
</dbReference>
<accession>A0A433SW84</accession>
<feature type="region of interest" description="Disordered" evidence="4">
    <location>
        <begin position="1472"/>
        <end position="1523"/>
    </location>
</feature>
<feature type="compositionally biased region" description="Polar residues" evidence="4">
    <location>
        <begin position="1212"/>
        <end position="1232"/>
    </location>
</feature>
<feature type="region of interest" description="Disordered" evidence="4">
    <location>
        <begin position="1159"/>
        <end position="1240"/>
    </location>
</feature>
<name>A0A433SW84_ELYCH</name>
<feature type="compositionally biased region" description="Low complexity" evidence="4">
    <location>
        <begin position="1488"/>
        <end position="1510"/>
    </location>
</feature>
<dbReference type="Proteomes" id="UP000271974">
    <property type="component" value="Unassembled WGS sequence"/>
</dbReference>
<gene>
    <name evidence="6" type="ORF">EGW08_018691</name>
</gene>
<dbReference type="Gene3D" id="1.25.10.10">
    <property type="entry name" value="Leucine-rich Repeat Variant"/>
    <property type="match status" value="4"/>
</dbReference>
<feature type="domain" description="TOG" evidence="5">
    <location>
        <begin position="1239"/>
        <end position="1474"/>
    </location>
</feature>
<dbReference type="InterPro" id="IPR016024">
    <property type="entry name" value="ARM-type_fold"/>
</dbReference>
<dbReference type="PANTHER" id="PTHR21567:SF87">
    <property type="entry name" value="CRESCERIN-LIKE PROTEIN CHE-12"/>
    <property type="match status" value="1"/>
</dbReference>
<feature type="region of interest" description="Disordered" evidence="4">
    <location>
        <begin position="1055"/>
        <end position="1147"/>
    </location>
</feature>
<evidence type="ECO:0000256" key="4">
    <source>
        <dbReference type="SAM" id="MobiDB-lite"/>
    </source>
</evidence>
<dbReference type="SMART" id="SM01349">
    <property type="entry name" value="TOG"/>
    <property type="match status" value="4"/>
</dbReference>
<dbReference type="InterPro" id="IPR034085">
    <property type="entry name" value="TOG"/>
</dbReference>
<feature type="compositionally biased region" description="Low complexity" evidence="4">
    <location>
        <begin position="921"/>
        <end position="934"/>
    </location>
</feature>
<protein>
    <recommendedName>
        <fullName evidence="5">TOG domain-containing protein</fullName>
    </recommendedName>
</protein>
<feature type="domain" description="TOG" evidence="5">
    <location>
        <begin position="22"/>
        <end position="255"/>
    </location>
</feature>
<feature type="compositionally biased region" description="Polar residues" evidence="4">
    <location>
        <begin position="857"/>
        <end position="867"/>
    </location>
</feature>
<feature type="compositionally biased region" description="Basic and acidic residues" evidence="4">
    <location>
        <begin position="738"/>
        <end position="755"/>
    </location>
</feature>
<feature type="domain" description="TOG" evidence="5">
    <location>
        <begin position="1519"/>
        <end position="1757"/>
    </location>
</feature>
<feature type="compositionally biased region" description="Polar residues" evidence="4">
    <location>
        <begin position="627"/>
        <end position="636"/>
    </location>
</feature>
<keyword evidence="2" id="KW-0963">Cytoplasm</keyword>
<dbReference type="GO" id="GO:0005881">
    <property type="term" value="C:cytoplasmic microtubule"/>
    <property type="evidence" value="ECO:0007669"/>
    <property type="project" value="TreeGrafter"/>
</dbReference>
<proteinExistence type="predicted"/>
<dbReference type="Pfam" id="PF21041">
    <property type="entry name" value="XMAP215_CLASP_TOG"/>
    <property type="match status" value="1"/>
</dbReference>
<dbReference type="EMBL" id="RQTK01000925">
    <property type="protein sequence ID" value="RUS73550.1"/>
    <property type="molecule type" value="Genomic_DNA"/>
</dbReference>
<dbReference type="InterPro" id="IPR011989">
    <property type="entry name" value="ARM-like"/>
</dbReference>
<feature type="compositionally biased region" description="Low complexity" evidence="4">
    <location>
        <begin position="671"/>
        <end position="687"/>
    </location>
</feature>
<dbReference type="SUPFAM" id="SSF48371">
    <property type="entry name" value="ARM repeat"/>
    <property type="match status" value="2"/>
</dbReference>
<feature type="compositionally biased region" description="Basic and acidic residues" evidence="4">
    <location>
        <begin position="1089"/>
        <end position="1142"/>
    </location>
</feature>
<organism evidence="6 7">
    <name type="scientific">Elysia chlorotica</name>
    <name type="common">Eastern emerald elysia</name>
    <name type="synonym">Sea slug</name>
    <dbReference type="NCBI Taxonomy" id="188477"/>
    <lineage>
        <taxon>Eukaryota</taxon>
        <taxon>Metazoa</taxon>
        <taxon>Spiralia</taxon>
        <taxon>Lophotrochozoa</taxon>
        <taxon>Mollusca</taxon>
        <taxon>Gastropoda</taxon>
        <taxon>Heterobranchia</taxon>
        <taxon>Euthyneura</taxon>
        <taxon>Panpulmonata</taxon>
        <taxon>Sacoglossa</taxon>
        <taxon>Placobranchoidea</taxon>
        <taxon>Plakobranchidae</taxon>
        <taxon>Elysia</taxon>
    </lineage>
</organism>
<evidence type="ECO:0000256" key="2">
    <source>
        <dbReference type="ARBA" id="ARBA00022490"/>
    </source>
</evidence>
<feature type="compositionally biased region" description="Polar residues" evidence="4">
    <location>
        <begin position="1063"/>
        <end position="1073"/>
    </location>
</feature>
<feature type="compositionally biased region" description="Polar residues" evidence="4">
    <location>
        <begin position="899"/>
        <end position="918"/>
    </location>
</feature>